<dbReference type="GO" id="GO:0005576">
    <property type="term" value="C:extracellular region"/>
    <property type="evidence" value="ECO:0007669"/>
    <property type="project" value="UniProtKB-SubCell"/>
</dbReference>
<evidence type="ECO:0000256" key="1">
    <source>
        <dbReference type="ARBA" id="ARBA00004613"/>
    </source>
</evidence>
<dbReference type="GeneTree" id="ENSGT00940000154380"/>
<gene>
    <name evidence="9 10" type="primary">adm2a</name>
</gene>
<evidence type="ECO:0000256" key="5">
    <source>
        <dbReference type="ARBA" id="ARBA00023157"/>
    </source>
</evidence>
<dbReference type="GeneID" id="105892464"/>
<evidence type="ECO:0000313" key="8">
    <source>
        <dbReference type="Proteomes" id="UP000515152"/>
    </source>
</evidence>
<protein>
    <submittedName>
        <fullName evidence="9 10">protein ADM2a</fullName>
    </submittedName>
</protein>
<evidence type="ECO:0000256" key="7">
    <source>
        <dbReference type="SAM" id="SignalP"/>
    </source>
</evidence>
<dbReference type="GO" id="GO:0003073">
    <property type="term" value="P:regulation of systemic arterial blood pressure"/>
    <property type="evidence" value="ECO:0007669"/>
    <property type="project" value="TreeGrafter"/>
</dbReference>
<proteinExistence type="inferred from homology"/>
<feature type="signal peptide" evidence="7">
    <location>
        <begin position="1"/>
        <end position="22"/>
    </location>
</feature>
<dbReference type="CTD" id="403114"/>
<dbReference type="GO" id="GO:0007189">
    <property type="term" value="P:adenylate cyclase-activating G protein-coupled receptor signaling pathway"/>
    <property type="evidence" value="ECO:0007669"/>
    <property type="project" value="TreeGrafter"/>
</dbReference>
<dbReference type="PANTHER" id="PTHR23414">
    <property type="entry name" value="ADRENOMEDULLIN, ADM"/>
    <property type="match status" value="1"/>
</dbReference>
<dbReference type="Proteomes" id="UP000515152">
    <property type="component" value="Chromosome 21"/>
</dbReference>
<comment type="similarity">
    <text evidence="2">Belongs to the adrenomedullin family.</text>
</comment>
<keyword evidence="3" id="KW-0964">Secreted</keyword>
<sequence>MRCLLPVAVYCISLFCFQQLLALPVGNHLQWSSLDLLLGRPLQPVEGSKPLPQDAPTSPPSGTADAEPSLDLSRTFFWRAILVRGAPLTQTATTTVTNTPLLSDGEDAVPKRRGRRYANTHSRGHHTHHGQPQLMRVGCVLGTCQVQNLSHRLYQLIGQNGRDDSSPINPRSPHSYG</sequence>
<name>A0A6P8EV05_CLUHA</name>
<comment type="subcellular location">
    <subcellularLocation>
        <location evidence="1">Secreted</location>
    </subcellularLocation>
</comment>
<feature type="region of interest" description="Disordered" evidence="6">
    <location>
        <begin position="45"/>
        <end position="68"/>
    </location>
</feature>
<evidence type="ECO:0000256" key="2">
    <source>
        <dbReference type="ARBA" id="ARBA00010575"/>
    </source>
</evidence>
<dbReference type="RefSeq" id="XP_012674184.1">
    <property type="nucleotide sequence ID" value="XM_012818730.3"/>
</dbReference>
<evidence type="ECO:0000313" key="9">
    <source>
        <dbReference type="RefSeq" id="XP_012674184.1"/>
    </source>
</evidence>
<dbReference type="KEGG" id="char:105892464"/>
<dbReference type="GO" id="GO:0010460">
    <property type="term" value="P:positive regulation of heart rate"/>
    <property type="evidence" value="ECO:0007669"/>
    <property type="project" value="TreeGrafter"/>
</dbReference>
<keyword evidence="8" id="KW-1185">Reference proteome</keyword>
<dbReference type="GO" id="GO:0005179">
    <property type="term" value="F:hormone activity"/>
    <property type="evidence" value="ECO:0007669"/>
    <property type="project" value="InterPro"/>
</dbReference>
<accession>A0A6P8EV05</accession>
<dbReference type="PANTHER" id="PTHR23414:SF2">
    <property type="entry name" value="PROTEIN ADM2"/>
    <property type="match status" value="1"/>
</dbReference>
<dbReference type="InterPro" id="IPR021116">
    <property type="entry name" value="Calcitonin/adrenomedullin"/>
</dbReference>
<evidence type="ECO:0000256" key="6">
    <source>
        <dbReference type="SAM" id="MobiDB-lite"/>
    </source>
</evidence>
<feature type="chain" id="PRO_5044652746" evidence="7">
    <location>
        <begin position="23"/>
        <end position="177"/>
    </location>
</feature>
<keyword evidence="4 7" id="KW-0732">Signal</keyword>
<keyword evidence="5" id="KW-1015">Disulfide bond</keyword>
<dbReference type="AlphaFoldDB" id="A0A6P8EV05"/>
<dbReference type="InterPro" id="IPR051665">
    <property type="entry name" value="Adrenomedullin-reg_peptide"/>
</dbReference>
<dbReference type="Pfam" id="PF00214">
    <property type="entry name" value="Calc_CGRP_IAPP"/>
    <property type="match status" value="1"/>
</dbReference>
<reference evidence="9 10" key="1">
    <citation type="submission" date="2025-04" db="UniProtKB">
        <authorList>
            <consortium name="RefSeq"/>
        </authorList>
    </citation>
    <scope>IDENTIFICATION</scope>
</reference>
<dbReference type="RefSeq" id="XP_031414717.1">
    <property type="nucleotide sequence ID" value="XM_031558857.2"/>
</dbReference>
<evidence type="ECO:0000256" key="4">
    <source>
        <dbReference type="ARBA" id="ARBA00022729"/>
    </source>
</evidence>
<evidence type="ECO:0000313" key="10">
    <source>
        <dbReference type="RefSeq" id="XP_031414717.1"/>
    </source>
</evidence>
<organism evidence="8 10">
    <name type="scientific">Clupea harengus</name>
    <name type="common">Atlantic herring</name>
    <dbReference type="NCBI Taxonomy" id="7950"/>
    <lineage>
        <taxon>Eukaryota</taxon>
        <taxon>Metazoa</taxon>
        <taxon>Chordata</taxon>
        <taxon>Craniata</taxon>
        <taxon>Vertebrata</taxon>
        <taxon>Euteleostomi</taxon>
        <taxon>Actinopterygii</taxon>
        <taxon>Neopterygii</taxon>
        <taxon>Teleostei</taxon>
        <taxon>Clupei</taxon>
        <taxon>Clupeiformes</taxon>
        <taxon>Clupeoidei</taxon>
        <taxon>Clupeidae</taxon>
        <taxon>Clupea</taxon>
    </lineage>
</organism>
<dbReference type="OrthoDB" id="9907777at2759"/>
<evidence type="ECO:0000256" key="3">
    <source>
        <dbReference type="ARBA" id="ARBA00022525"/>
    </source>
</evidence>